<feature type="domain" description="BFD-like [2Fe-2S]-binding" evidence="2">
    <location>
        <begin position="21"/>
        <end position="69"/>
    </location>
</feature>
<evidence type="ECO:0000313" key="3">
    <source>
        <dbReference type="EMBL" id="QJW99036.1"/>
    </source>
</evidence>
<dbReference type="Gene3D" id="1.10.10.1100">
    <property type="entry name" value="BFD-like [2Fe-2S]-binding domain"/>
    <property type="match status" value="1"/>
</dbReference>
<evidence type="ECO:0000259" key="2">
    <source>
        <dbReference type="Pfam" id="PF04324"/>
    </source>
</evidence>
<organism evidence="3 4">
    <name type="scientific">Frigoriglobus tundricola</name>
    <dbReference type="NCBI Taxonomy" id="2774151"/>
    <lineage>
        <taxon>Bacteria</taxon>
        <taxon>Pseudomonadati</taxon>
        <taxon>Planctomycetota</taxon>
        <taxon>Planctomycetia</taxon>
        <taxon>Gemmatales</taxon>
        <taxon>Gemmataceae</taxon>
        <taxon>Frigoriglobus</taxon>
    </lineage>
</organism>
<proteinExistence type="predicted"/>
<sequence length="126" mass="13406">MQQLPLTKLFGRAGMNLDDQVCYCFHVSRRKLVNWVRQNAPKVPSQLSTCGGAGTGCGWCIPFLKQIFRQGMGTPGGGCGACQTTPDDALDALTPGEYAALRADYVKAGHGTPPPGAEPLPEVKDE</sequence>
<dbReference type="InterPro" id="IPR041854">
    <property type="entry name" value="BFD-like_2Fe2S-bd_dom_sf"/>
</dbReference>
<evidence type="ECO:0000313" key="4">
    <source>
        <dbReference type="Proteomes" id="UP000503447"/>
    </source>
</evidence>
<dbReference type="InterPro" id="IPR007419">
    <property type="entry name" value="BFD-like_2Fe2S-bd_dom"/>
</dbReference>
<evidence type="ECO:0000256" key="1">
    <source>
        <dbReference type="SAM" id="MobiDB-lite"/>
    </source>
</evidence>
<dbReference type="AlphaFoldDB" id="A0A6M5Z002"/>
<name>A0A6M5Z002_9BACT</name>
<protein>
    <recommendedName>
        <fullName evidence="2">BFD-like [2Fe-2S]-binding domain-containing protein</fullName>
    </recommendedName>
</protein>
<dbReference type="EMBL" id="CP053452">
    <property type="protein sequence ID" value="QJW99036.1"/>
    <property type="molecule type" value="Genomic_DNA"/>
</dbReference>
<reference evidence="4" key="1">
    <citation type="submission" date="2020-05" db="EMBL/GenBank/DDBJ databases">
        <title>Frigoriglobus tundricola gen. nov., sp. nov., a psychrotolerant cellulolytic planctomycete of the family Gemmataceae with two divergent copies of 16S rRNA gene.</title>
        <authorList>
            <person name="Kulichevskaya I.S."/>
            <person name="Ivanova A.A."/>
            <person name="Naumoff D.G."/>
            <person name="Beletsky A.V."/>
            <person name="Rijpstra W.I.C."/>
            <person name="Sinninghe Damste J.S."/>
            <person name="Mardanov A.V."/>
            <person name="Ravin N.V."/>
            <person name="Dedysh S.N."/>
        </authorList>
    </citation>
    <scope>NUCLEOTIDE SEQUENCE [LARGE SCALE GENOMIC DNA]</scope>
    <source>
        <strain evidence="4">PL17</strain>
    </source>
</reference>
<feature type="region of interest" description="Disordered" evidence="1">
    <location>
        <begin position="107"/>
        <end position="126"/>
    </location>
</feature>
<dbReference type="KEGG" id="ftj:FTUN_6633"/>
<gene>
    <name evidence="3" type="ORF">FTUN_6633</name>
</gene>
<dbReference type="RefSeq" id="WP_227254510.1">
    <property type="nucleotide sequence ID" value="NZ_CP053452.2"/>
</dbReference>
<keyword evidence="4" id="KW-1185">Reference proteome</keyword>
<dbReference type="Pfam" id="PF04324">
    <property type="entry name" value="Fer2_BFD"/>
    <property type="match status" value="1"/>
</dbReference>
<dbReference type="Proteomes" id="UP000503447">
    <property type="component" value="Chromosome"/>
</dbReference>
<accession>A0A6M5Z002</accession>